<accession>A0A372IRE3</accession>
<evidence type="ECO:0000256" key="4">
    <source>
        <dbReference type="ARBA" id="ARBA00022989"/>
    </source>
</evidence>
<dbReference type="Proteomes" id="UP000264702">
    <property type="component" value="Unassembled WGS sequence"/>
</dbReference>
<keyword evidence="4 6" id="KW-1133">Transmembrane helix</keyword>
<dbReference type="InterPro" id="IPR005226">
    <property type="entry name" value="UPF0014_fam"/>
</dbReference>
<evidence type="ECO:0000256" key="3">
    <source>
        <dbReference type="ARBA" id="ARBA00022692"/>
    </source>
</evidence>
<keyword evidence="8" id="KW-1185">Reference proteome</keyword>
<keyword evidence="3 6" id="KW-0812">Transmembrane</keyword>
<evidence type="ECO:0000256" key="1">
    <source>
        <dbReference type="ARBA" id="ARBA00004141"/>
    </source>
</evidence>
<sequence length="260" mass="27631">MIEHFFHTEIARGLVECAITALLGLVVMLLARRRAPDLFRDLPVAELRGVLQIVAVGAILAFLLHGPRWTSIFVLAGMVFAAAGIVRKRARLIPRAFRLALTAIAAGAGGVLCLMALLGVIPLGITILIPVGSMVIANTMNTQSLFLDRLRGEVLAHTGEIESALALGATAEAALSPSLSAAYRACLIPSIDNIRSLGIVWIPGIMAGMVLSGASPLYAALYQFVVITTIFSASALTCLIASRMVTRRLFSAHEQLLLRP</sequence>
<feature type="transmembrane region" description="Helical" evidence="6">
    <location>
        <begin position="220"/>
        <end position="241"/>
    </location>
</feature>
<evidence type="ECO:0000256" key="5">
    <source>
        <dbReference type="ARBA" id="ARBA00023136"/>
    </source>
</evidence>
<dbReference type="PANTHER" id="PTHR30028:SF0">
    <property type="entry name" value="PROTEIN ALUMINUM SENSITIVE 3"/>
    <property type="match status" value="1"/>
</dbReference>
<evidence type="ECO:0000313" key="8">
    <source>
        <dbReference type="Proteomes" id="UP000264702"/>
    </source>
</evidence>
<feature type="transmembrane region" description="Helical" evidence="6">
    <location>
        <begin position="12"/>
        <end position="31"/>
    </location>
</feature>
<comment type="similarity">
    <text evidence="2">Belongs to the UPF0014 family.</text>
</comment>
<dbReference type="OrthoDB" id="9791807at2"/>
<proteinExistence type="inferred from homology"/>
<dbReference type="Pfam" id="PF03649">
    <property type="entry name" value="UPF0014"/>
    <property type="match status" value="1"/>
</dbReference>
<dbReference type="GO" id="GO:0005886">
    <property type="term" value="C:plasma membrane"/>
    <property type="evidence" value="ECO:0007669"/>
    <property type="project" value="TreeGrafter"/>
</dbReference>
<keyword evidence="5 6" id="KW-0472">Membrane</keyword>
<feature type="transmembrane region" description="Helical" evidence="6">
    <location>
        <begin position="99"/>
        <end position="121"/>
    </location>
</feature>
<reference evidence="7 8" key="1">
    <citation type="submission" date="2018-08" db="EMBL/GenBank/DDBJ databases">
        <title>Acidipila sp. 4G-K13, an acidobacterium isolated from forest soil.</title>
        <authorList>
            <person name="Gao Z.-H."/>
            <person name="Qiu L.-H."/>
        </authorList>
    </citation>
    <scope>NUCLEOTIDE SEQUENCE [LARGE SCALE GENOMIC DNA]</scope>
    <source>
        <strain evidence="7 8">4G-K13</strain>
    </source>
</reference>
<comment type="subcellular location">
    <subcellularLocation>
        <location evidence="1">Membrane</location>
        <topology evidence="1">Multi-pass membrane protein</topology>
    </subcellularLocation>
</comment>
<dbReference type="EMBL" id="QVQT01000002">
    <property type="protein sequence ID" value="RFU17492.1"/>
    <property type="molecule type" value="Genomic_DNA"/>
</dbReference>
<name>A0A372IRE3_9BACT</name>
<feature type="transmembrane region" description="Helical" evidence="6">
    <location>
        <begin position="194"/>
        <end position="214"/>
    </location>
</feature>
<evidence type="ECO:0000313" key="7">
    <source>
        <dbReference type="EMBL" id="RFU17492.1"/>
    </source>
</evidence>
<dbReference type="AlphaFoldDB" id="A0A372IRE3"/>
<protein>
    <submittedName>
        <fullName evidence="7">ABC transporter permease</fullName>
    </submittedName>
</protein>
<feature type="transmembrane region" description="Helical" evidence="6">
    <location>
        <begin position="69"/>
        <end position="87"/>
    </location>
</feature>
<comment type="caution">
    <text evidence="7">The sequence shown here is derived from an EMBL/GenBank/DDBJ whole genome shotgun (WGS) entry which is preliminary data.</text>
</comment>
<organism evidence="7 8">
    <name type="scientific">Paracidobacterium acidisoli</name>
    <dbReference type="NCBI Taxonomy" id="2303751"/>
    <lineage>
        <taxon>Bacteria</taxon>
        <taxon>Pseudomonadati</taxon>
        <taxon>Acidobacteriota</taxon>
        <taxon>Terriglobia</taxon>
        <taxon>Terriglobales</taxon>
        <taxon>Acidobacteriaceae</taxon>
        <taxon>Paracidobacterium</taxon>
    </lineage>
</organism>
<dbReference type="PANTHER" id="PTHR30028">
    <property type="entry name" value="UPF0014 INNER MEMBRANE PROTEIN YBBM-RELATED"/>
    <property type="match status" value="1"/>
</dbReference>
<gene>
    <name evidence="7" type="ORF">D0Y96_04920</name>
</gene>
<evidence type="ECO:0000256" key="6">
    <source>
        <dbReference type="SAM" id="Phobius"/>
    </source>
</evidence>
<feature type="transmembrane region" description="Helical" evidence="6">
    <location>
        <begin position="127"/>
        <end position="147"/>
    </location>
</feature>
<evidence type="ECO:0000256" key="2">
    <source>
        <dbReference type="ARBA" id="ARBA00005268"/>
    </source>
</evidence>
<dbReference type="RefSeq" id="WP_117298242.1">
    <property type="nucleotide sequence ID" value="NZ_QVQT02000002.1"/>
</dbReference>
<feature type="transmembrane region" description="Helical" evidence="6">
    <location>
        <begin position="43"/>
        <end position="63"/>
    </location>
</feature>